<keyword evidence="3" id="KW-1185">Reference proteome</keyword>
<organism evidence="2 3">
    <name type="scientific">Actinidia rufa</name>
    <dbReference type="NCBI Taxonomy" id="165716"/>
    <lineage>
        <taxon>Eukaryota</taxon>
        <taxon>Viridiplantae</taxon>
        <taxon>Streptophyta</taxon>
        <taxon>Embryophyta</taxon>
        <taxon>Tracheophyta</taxon>
        <taxon>Spermatophyta</taxon>
        <taxon>Magnoliopsida</taxon>
        <taxon>eudicotyledons</taxon>
        <taxon>Gunneridae</taxon>
        <taxon>Pentapetalae</taxon>
        <taxon>asterids</taxon>
        <taxon>Ericales</taxon>
        <taxon>Actinidiaceae</taxon>
        <taxon>Actinidia</taxon>
    </lineage>
</organism>
<gene>
    <name evidence="2" type="ORF">Acr_00g0028450</name>
</gene>
<dbReference type="AlphaFoldDB" id="A0A7J0DG61"/>
<feature type="compositionally biased region" description="Low complexity" evidence="1">
    <location>
        <begin position="26"/>
        <end position="46"/>
    </location>
</feature>
<evidence type="ECO:0000313" key="3">
    <source>
        <dbReference type="Proteomes" id="UP000585474"/>
    </source>
</evidence>
<protein>
    <submittedName>
        <fullName evidence="2">Uncharacterized protein</fullName>
    </submittedName>
</protein>
<dbReference type="EMBL" id="BJWL01000188">
    <property type="protein sequence ID" value="GFS33432.1"/>
    <property type="molecule type" value="Genomic_DNA"/>
</dbReference>
<reference evidence="3" key="1">
    <citation type="submission" date="2019-07" db="EMBL/GenBank/DDBJ databases">
        <title>De Novo Assembly of kiwifruit Actinidia rufa.</title>
        <authorList>
            <person name="Sugita-Konishi S."/>
            <person name="Sato K."/>
            <person name="Mori E."/>
            <person name="Abe Y."/>
            <person name="Kisaki G."/>
            <person name="Hamano K."/>
            <person name="Suezawa K."/>
            <person name="Otani M."/>
            <person name="Fukuda T."/>
            <person name="Manabe T."/>
            <person name="Gomi K."/>
            <person name="Tabuchi M."/>
            <person name="Akimitsu K."/>
            <person name="Kataoka I."/>
        </authorList>
    </citation>
    <scope>NUCLEOTIDE SEQUENCE [LARGE SCALE GENOMIC DNA]</scope>
    <source>
        <strain evidence="3">cv. Fuchu</strain>
    </source>
</reference>
<proteinExistence type="predicted"/>
<feature type="region of interest" description="Disordered" evidence="1">
    <location>
        <begin position="71"/>
        <end position="116"/>
    </location>
</feature>
<feature type="region of interest" description="Disordered" evidence="1">
    <location>
        <begin position="1"/>
        <end position="54"/>
    </location>
</feature>
<dbReference type="Proteomes" id="UP000585474">
    <property type="component" value="Unassembled WGS sequence"/>
</dbReference>
<evidence type="ECO:0000313" key="2">
    <source>
        <dbReference type="EMBL" id="GFS33432.1"/>
    </source>
</evidence>
<name>A0A7J0DG61_9ERIC</name>
<comment type="caution">
    <text evidence="2">The sequence shown here is derived from an EMBL/GenBank/DDBJ whole genome shotgun (WGS) entry which is preliminary data.</text>
</comment>
<sequence length="146" mass="15890">MASSDRNNAEETFTGDAAHMLRPTRGESCLSRGSLSSRSSSSSSSEVWLDPRVAPKLRLDAMAKKIDMKKLAQNGEREGRANRRRTLEKGVVPPPEDKEERASCQGPCQVQGNEQGGDIYYSPLRGDLGQYLGLSWGTTPPSCSSD</sequence>
<evidence type="ECO:0000256" key="1">
    <source>
        <dbReference type="SAM" id="MobiDB-lite"/>
    </source>
</evidence>
<accession>A0A7J0DG61</accession>
<feature type="compositionally biased region" description="Basic and acidic residues" evidence="1">
    <location>
        <begin position="71"/>
        <end position="88"/>
    </location>
</feature>